<evidence type="ECO:0000313" key="2">
    <source>
        <dbReference type="Proteomes" id="UP000011740"/>
    </source>
</evidence>
<dbReference type="Pfam" id="PF13489">
    <property type="entry name" value="Methyltransf_23"/>
    <property type="match status" value="1"/>
</dbReference>
<dbReference type="eggNOG" id="COG4106">
    <property type="taxonomic scope" value="Bacteria"/>
</dbReference>
<gene>
    <name evidence="1" type="ORF">H340_30678</name>
</gene>
<sequence length="265" mass="28945">MSVPFAGSGPVRVLEVESAAYRRAFELFLAGTDEKEDIEARLVRLVEGLGRRRVFLDVGAGEGRTTARLAPYFERTVAVEPSAAMREALRRTCPGAAVLAEPVDGAEPGVRADLVLVSHVLYYLPEEEWPGILDRVFGWTAPGGTLLVLLQDPDNACMRMVRHFTGARFDLRTAARRLVARQAGRVADWSVETVGNAYRTADPREALATAEFMINVPGLKDLDPLPSRAGLAAYVDEHFARPDGTYAIGHTHDVVRIRRAPDPAG</sequence>
<protein>
    <submittedName>
        <fullName evidence="1">Uncharacterized protein</fullName>
    </submittedName>
</protein>
<dbReference type="CDD" id="cd02440">
    <property type="entry name" value="AdoMet_MTases"/>
    <property type="match status" value="1"/>
</dbReference>
<reference evidence="1 2" key="1">
    <citation type="journal article" date="2013" name="Genome Announc.">
        <title>Whole-Genome Shotgun Assembly and Analysis of the Genome of Streptomyces mobaraensis DSM 40847, a Strain for Industrial Production of Microbial Transglutaminase.</title>
        <authorList>
            <person name="Yang H."/>
            <person name="He T."/>
            <person name="Wu W."/>
            <person name="Zhu W."/>
            <person name="Lu B."/>
            <person name="Sun W."/>
        </authorList>
    </citation>
    <scope>NUCLEOTIDE SEQUENCE [LARGE SCALE GENOMIC DNA]</scope>
    <source>
        <strain evidence="1 2">DSM 40847</strain>
    </source>
</reference>
<dbReference type="InterPro" id="IPR029063">
    <property type="entry name" value="SAM-dependent_MTases_sf"/>
</dbReference>
<organism evidence="1 2">
    <name type="scientific">Streptomyces mobaraensis (strain ATCC 29032 / DSM 40847 / JCM 4168 / NBRC 13819 / NCIMB 11159 / IPCR 16-22)</name>
    <dbReference type="NCBI Taxonomy" id="1223523"/>
    <lineage>
        <taxon>Bacteria</taxon>
        <taxon>Bacillati</taxon>
        <taxon>Actinomycetota</taxon>
        <taxon>Actinomycetes</taxon>
        <taxon>Kitasatosporales</taxon>
        <taxon>Streptomycetaceae</taxon>
        <taxon>Streptomyces</taxon>
    </lineage>
</organism>
<dbReference type="PATRIC" id="fig|1223523.3.peg.6226"/>
<dbReference type="EMBL" id="AORZ01000193">
    <property type="protein sequence ID" value="EME96595.1"/>
    <property type="molecule type" value="Genomic_DNA"/>
</dbReference>
<dbReference type="GO" id="GO:0008168">
    <property type="term" value="F:methyltransferase activity"/>
    <property type="evidence" value="ECO:0007669"/>
    <property type="project" value="UniProtKB-ARBA"/>
</dbReference>
<comment type="caution">
    <text evidence="1">The sequence shown here is derived from an EMBL/GenBank/DDBJ whole genome shotgun (WGS) entry which is preliminary data.</text>
</comment>
<dbReference type="Gene3D" id="3.40.50.150">
    <property type="entry name" value="Vaccinia Virus protein VP39"/>
    <property type="match status" value="1"/>
</dbReference>
<dbReference type="SUPFAM" id="SSF53335">
    <property type="entry name" value="S-adenosyl-L-methionine-dependent methyltransferases"/>
    <property type="match status" value="1"/>
</dbReference>
<name>M3BXU5_STRM1</name>
<dbReference type="GO" id="GO:0017000">
    <property type="term" value="P:antibiotic biosynthetic process"/>
    <property type="evidence" value="ECO:0007669"/>
    <property type="project" value="UniProtKB-ARBA"/>
</dbReference>
<proteinExistence type="predicted"/>
<dbReference type="STRING" id="1223523.H340_30678"/>
<dbReference type="PANTHER" id="PTHR43861">
    <property type="entry name" value="TRANS-ACONITATE 2-METHYLTRANSFERASE-RELATED"/>
    <property type="match status" value="1"/>
</dbReference>
<evidence type="ECO:0000313" key="1">
    <source>
        <dbReference type="EMBL" id="EME96595.1"/>
    </source>
</evidence>
<dbReference type="Proteomes" id="UP000011740">
    <property type="component" value="Unassembled WGS sequence"/>
</dbReference>
<dbReference type="AlphaFoldDB" id="M3BXU5"/>
<dbReference type="RefSeq" id="WP_004955205.1">
    <property type="nucleotide sequence ID" value="NZ_AORZ01000193.1"/>
</dbReference>
<accession>M3BXU5</accession>